<dbReference type="Proteomes" id="UP000479190">
    <property type="component" value="Unassembled WGS sequence"/>
</dbReference>
<gene>
    <name evidence="3" type="ORF">TBRA_LOCUS9782</name>
</gene>
<name>A0A6H5ILE3_9HYME</name>
<dbReference type="Pfam" id="PF00096">
    <property type="entry name" value="zf-C2H2"/>
    <property type="match status" value="2"/>
</dbReference>
<keyword evidence="4" id="KW-1185">Reference proteome</keyword>
<dbReference type="SUPFAM" id="SSF57667">
    <property type="entry name" value="beta-beta-alpha zinc fingers"/>
    <property type="match status" value="1"/>
</dbReference>
<proteinExistence type="predicted"/>
<sequence length="139" mass="16630">MKGRREDYEWRKCVNEHFTLKVNLIRHERTVLIDEGRSDMAKHKKINSRRTKRLRFAMYVSAHLRNKQLDKNIKNSSRKTKETTSAVVCQRKFTLKFNLIVHQRTVHKGRGDYECDVCKKTFTKMMSLSIHQKRIHGSQ</sequence>
<dbReference type="PROSITE" id="PS00028">
    <property type="entry name" value="ZINC_FINGER_C2H2_1"/>
    <property type="match status" value="1"/>
</dbReference>
<dbReference type="InterPro" id="IPR013087">
    <property type="entry name" value="Znf_C2H2_type"/>
</dbReference>
<accession>A0A6H5ILE3</accession>
<evidence type="ECO:0000313" key="4">
    <source>
        <dbReference type="Proteomes" id="UP000479190"/>
    </source>
</evidence>
<dbReference type="OrthoDB" id="6077919at2759"/>
<evidence type="ECO:0000313" key="3">
    <source>
        <dbReference type="EMBL" id="CAB0037983.1"/>
    </source>
</evidence>
<protein>
    <recommendedName>
        <fullName evidence="2">C2H2-type domain-containing protein</fullName>
    </recommendedName>
</protein>
<dbReference type="Gene3D" id="3.30.160.60">
    <property type="entry name" value="Classic Zinc Finger"/>
    <property type="match status" value="1"/>
</dbReference>
<dbReference type="InterPro" id="IPR036236">
    <property type="entry name" value="Znf_C2H2_sf"/>
</dbReference>
<dbReference type="PROSITE" id="PS50157">
    <property type="entry name" value="ZINC_FINGER_C2H2_2"/>
    <property type="match status" value="1"/>
</dbReference>
<evidence type="ECO:0000259" key="2">
    <source>
        <dbReference type="PROSITE" id="PS50157"/>
    </source>
</evidence>
<dbReference type="SMART" id="SM00355">
    <property type="entry name" value="ZnF_C2H2"/>
    <property type="match status" value="2"/>
</dbReference>
<keyword evidence="1" id="KW-0479">Metal-binding</keyword>
<dbReference type="EMBL" id="CADCXV010000882">
    <property type="protein sequence ID" value="CAB0037983.1"/>
    <property type="molecule type" value="Genomic_DNA"/>
</dbReference>
<dbReference type="AlphaFoldDB" id="A0A6H5ILE3"/>
<reference evidence="3 4" key="1">
    <citation type="submission" date="2020-02" db="EMBL/GenBank/DDBJ databases">
        <authorList>
            <person name="Ferguson B K."/>
        </authorList>
    </citation>
    <scope>NUCLEOTIDE SEQUENCE [LARGE SCALE GENOMIC DNA]</scope>
</reference>
<dbReference type="GO" id="GO:0008270">
    <property type="term" value="F:zinc ion binding"/>
    <property type="evidence" value="ECO:0007669"/>
    <property type="project" value="UniProtKB-KW"/>
</dbReference>
<keyword evidence="1" id="KW-0863">Zinc-finger</keyword>
<feature type="domain" description="C2H2-type" evidence="2">
    <location>
        <begin position="113"/>
        <end position="139"/>
    </location>
</feature>
<keyword evidence="1" id="KW-0862">Zinc</keyword>
<organism evidence="3 4">
    <name type="scientific">Trichogramma brassicae</name>
    <dbReference type="NCBI Taxonomy" id="86971"/>
    <lineage>
        <taxon>Eukaryota</taxon>
        <taxon>Metazoa</taxon>
        <taxon>Ecdysozoa</taxon>
        <taxon>Arthropoda</taxon>
        <taxon>Hexapoda</taxon>
        <taxon>Insecta</taxon>
        <taxon>Pterygota</taxon>
        <taxon>Neoptera</taxon>
        <taxon>Endopterygota</taxon>
        <taxon>Hymenoptera</taxon>
        <taxon>Apocrita</taxon>
        <taxon>Proctotrupomorpha</taxon>
        <taxon>Chalcidoidea</taxon>
        <taxon>Trichogrammatidae</taxon>
        <taxon>Trichogramma</taxon>
    </lineage>
</organism>
<evidence type="ECO:0000256" key="1">
    <source>
        <dbReference type="PROSITE-ProRule" id="PRU00042"/>
    </source>
</evidence>